<name>A0A6A5RD39_9PLEO</name>
<sequence length="177" mass="21719">MPRSSTFFPRYLAVRGSTPFLARADSSTPPHVRWRLELPAQWHTAHQRRTKSSRRRRDPPLHLNTACVRGVVERGVKRRSLPCVTLGGISNECGPVSRCRVTFELCTTMHARWRHARWRNTHWRNTHWRNAHWRNAHWRHTRWRNAHWRNAHWRNAHWRYAHWRHAHWRHTHWRNAH</sequence>
<keyword evidence="2" id="KW-1185">Reference proteome</keyword>
<organism evidence="1 2">
    <name type="scientific">Didymella exigua CBS 183.55</name>
    <dbReference type="NCBI Taxonomy" id="1150837"/>
    <lineage>
        <taxon>Eukaryota</taxon>
        <taxon>Fungi</taxon>
        <taxon>Dikarya</taxon>
        <taxon>Ascomycota</taxon>
        <taxon>Pezizomycotina</taxon>
        <taxon>Dothideomycetes</taxon>
        <taxon>Pleosporomycetidae</taxon>
        <taxon>Pleosporales</taxon>
        <taxon>Pleosporineae</taxon>
        <taxon>Didymellaceae</taxon>
        <taxon>Didymella</taxon>
    </lineage>
</organism>
<dbReference type="AlphaFoldDB" id="A0A6A5RD39"/>
<dbReference type="SUPFAM" id="SSF141571">
    <property type="entry name" value="Pentapeptide repeat-like"/>
    <property type="match status" value="1"/>
</dbReference>
<evidence type="ECO:0000313" key="2">
    <source>
        <dbReference type="Proteomes" id="UP000800082"/>
    </source>
</evidence>
<protein>
    <submittedName>
        <fullName evidence="1">Uncharacterized protein</fullName>
    </submittedName>
</protein>
<reference evidence="1" key="1">
    <citation type="journal article" date="2020" name="Stud. Mycol.">
        <title>101 Dothideomycetes genomes: a test case for predicting lifestyles and emergence of pathogens.</title>
        <authorList>
            <person name="Haridas S."/>
            <person name="Albert R."/>
            <person name="Binder M."/>
            <person name="Bloem J."/>
            <person name="Labutti K."/>
            <person name="Salamov A."/>
            <person name="Andreopoulos B."/>
            <person name="Baker S."/>
            <person name="Barry K."/>
            <person name="Bills G."/>
            <person name="Bluhm B."/>
            <person name="Cannon C."/>
            <person name="Castanera R."/>
            <person name="Culley D."/>
            <person name="Daum C."/>
            <person name="Ezra D."/>
            <person name="Gonzalez J."/>
            <person name="Henrissat B."/>
            <person name="Kuo A."/>
            <person name="Liang C."/>
            <person name="Lipzen A."/>
            <person name="Lutzoni F."/>
            <person name="Magnuson J."/>
            <person name="Mondo S."/>
            <person name="Nolan M."/>
            <person name="Ohm R."/>
            <person name="Pangilinan J."/>
            <person name="Park H.-J."/>
            <person name="Ramirez L."/>
            <person name="Alfaro M."/>
            <person name="Sun H."/>
            <person name="Tritt A."/>
            <person name="Yoshinaga Y."/>
            <person name="Zwiers L.-H."/>
            <person name="Turgeon B."/>
            <person name="Goodwin S."/>
            <person name="Spatafora J."/>
            <person name="Crous P."/>
            <person name="Grigoriev I."/>
        </authorList>
    </citation>
    <scope>NUCLEOTIDE SEQUENCE</scope>
    <source>
        <strain evidence="1">CBS 183.55</strain>
    </source>
</reference>
<gene>
    <name evidence="1" type="ORF">M421DRAFT_218290</name>
</gene>
<dbReference type="GeneID" id="54345937"/>
<dbReference type="Gene3D" id="2.160.20.80">
    <property type="entry name" value="E3 ubiquitin-protein ligase SopA"/>
    <property type="match status" value="1"/>
</dbReference>
<dbReference type="Proteomes" id="UP000800082">
    <property type="component" value="Unassembled WGS sequence"/>
</dbReference>
<proteinExistence type="predicted"/>
<dbReference type="RefSeq" id="XP_033446423.1">
    <property type="nucleotide sequence ID" value="XM_033588290.1"/>
</dbReference>
<accession>A0A6A5RD39</accession>
<evidence type="ECO:0000313" key="1">
    <source>
        <dbReference type="EMBL" id="KAF1926171.1"/>
    </source>
</evidence>
<dbReference type="EMBL" id="ML978978">
    <property type="protein sequence ID" value="KAF1926171.1"/>
    <property type="molecule type" value="Genomic_DNA"/>
</dbReference>